<protein>
    <recommendedName>
        <fullName evidence="4">Autophagy-related protein 2</fullName>
    </recommendedName>
</protein>
<sequence length="107" mass="11607">MDYTMKLKSISLYSNQPENLNEGIKTAYESFGRNMSNAREAVLVASSKAGDSGSAQIAAKELAKVAPVMIMRPIIGTTEAISKTLLGGINALNPEERKKAEEKYKKV</sequence>
<name>A0A9W7DHR5_AMBMO</name>
<evidence type="ECO:0000256" key="1">
    <source>
        <dbReference type="ARBA" id="ARBA00004406"/>
    </source>
</evidence>
<evidence type="ECO:0000256" key="2">
    <source>
        <dbReference type="ARBA" id="ARBA00004623"/>
    </source>
</evidence>
<dbReference type="GO" id="GO:0000422">
    <property type="term" value="P:autophagy of mitochondrion"/>
    <property type="evidence" value="ECO:0007669"/>
    <property type="project" value="TreeGrafter"/>
</dbReference>
<comment type="subcellular location">
    <subcellularLocation>
        <location evidence="1">Endoplasmic reticulum membrane</location>
        <topology evidence="1">Peripheral membrane protein</topology>
    </subcellularLocation>
    <subcellularLocation>
        <location evidence="2">Preautophagosomal structure membrane</location>
        <topology evidence="2">Peripheral membrane protein</topology>
    </subcellularLocation>
</comment>
<evidence type="ECO:0000256" key="8">
    <source>
        <dbReference type="ARBA" id="ARBA00023055"/>
    </source>
</evidence>
<dbReference type="Proteomes" id="UP001165063">
    <property type="component" value="Unassembled WGS sequence"/>
</dbReference>
<gene>
    <name evidence="13" type="ORF">Amon01_000172600</name>
</gene>
<organism evidence="13 14">
    <name type="scientific">Ambrosiozyma monospora</name>
    <name type="common">Yeast</name>
    <name type="synonym">Endomycopsis monosporus</name>
    <dbReference type="NCBI Taxonomy" id="43982"/>
    <lineage>
        <taxon>Eukaryota</taxon>
        <taxon>Fungi</taxon>
        <taxon>Dikarya</taxon>
        <taxon>Ascomycota</taxon>
        <taxon>Saccharomycotina</taxon>
        <taxon>Pichiomycetes</taxon>
        <taxon>Pichiales</taxon>
        <taxon>Pichiaceae</taxon>
        <taxon>Ambrosiozyma</taxon>
    </lineage>
</organism>
<dbReference type="GO" id="GO:0034727">
    <property type="term" value="P:piecemeal microautophagy of the nucleus"/>
    <property type="evidence" value="ECO:0007669"/>
    <property type="project" value="TreeGrafter"/>
</dbReference>
<evidence type="ECO:0000313" key="14">
    <source>
        <dbReference type="Proteomes" id="UP001165063"/>
    </source>
</evidence>
<dbReference type="GO" id="GO:0061723">
    <property type="term" value="P:glycophagy"/>
    <property type="evidence" value="ECO:0007669"/>
    <property type="project" value="TreeGrafter"/>
</dbReference>
<comment type="caution">
    <text evidence="13">The sequence shown here is derived from an EMBL/GenBank/DDBJ whole genome shotgun (WGS) entry which is preliminary data.</text>
</comment>
<proteinExistence type="inferred from homology"/>
<dbReference type="GO" id="GO:0043495">
    <property type="term" value="F:protein-membrane adaptor activity"/>
    <property type="evidence" value="ECO:0007669"/>
    <property type="project" value="TreeGrafter"/>
</dbReference>
<keyword evidence="9" id="KW-0472">Membrane</keyword>
<dbReference type="PANTHER" id="PTHR13190:SF1">
    <property type="entry name" value="AUTOPHAGY-RELATED 2, ISOFORM A"/>
    <property type="match status" value="1"/>
</dbReference>
<keyword evidence="5" id="KW-0813">Transport</keyword>
<evidence type="ECO:0000256" key="3">
    <source>
        <dbReference type="ARBA" id="ARBA00009714"/>
    </source>
</evidence>
<dbReference type="GO" id="GO:0006869">
    <property type="term" value="P:lipid transport"/>
    <property type="evidence" value="ECO:0007669"/>
    <property type="project" value="UniProtKB-KW"/>
</dbReference>
<keyword evidence="14" id="KW-1185">Reference proteome</keyword>
<dbReference type="GO" id="GO:0061709">
    <property type="term" value="P:reticulophagy"/>
    <property type="evidence" value="ECO:0007669"/>
    <property type="project" value="TreeGrafter"/>
</dbReference>
<dbReference type="PANTHER" id="PTHR13190">
    <property type="entry name" value="AUTOPHAGY-RELATED 2, ISOFORM A"/>
    <property type="match status" value="1"/>
</dbReference>
<keyword evidence="6" id="KW-0256">Endoplasmic reticulum</keyword>
<evidence type="ECO:0000256" key="5">
    <source>
        <dbReference type="ARBA" id="ARBA00022448"/>
    </source>
</evidence>
<dbReference type="GO" id="GO:0061908">
    <property type="term" value="C:phagophore"/>
    <property type="evidence" value="ECO:0007669"/>
    <property type="project" value="TreeGrafter"/>
</dbReference>
<dbReference type="GO" id="GO:0000045">
    <property type="term" value="P:autophagosome assembly"/>
    <property type="evidence" value="ECO:0007669"/>
    <property type="project" value="TreeGrafter"/>
</dbReference>
<evidence type="ECO:0000256" key="6">
    <source>
        <dbReference type="ARBA" id="ARBA00022824"/>
    </source>
</evidence>
<dbReference type="OrthoDB" id="18982at2759"/>
<evidence type="ECO:0000256" key="7">
    <source>
        <dbReference type="ARBA" id="ARBA00023006"/>
    </source>
</evidence>
<evidence type="ECO:0000256" key="4">
    <source>
        <dbReference type="ARBA" id="ARBA00018070"/>
    </source>
</evidence>
<dbReference type="InterPro" id="IPR026849">
    <property type="entry name" value="ATG2"/>
</dbReference>
<evidence type="ECO:0000313" key="13">
    <source>
        <dbReference type="EMBL" id="GMG21096.1"/>
    </source>
</evidence>
<comment type="catalytic activity">
    <reaction evidence="10">
        <text>a 1,2-diacyl-sn-glycero-3-phospho-L-serine(in) = a 1,2-diacyl-sn-glycero-3-phospho-L-serine(out)</text>
        <dbReference type="Rhea" id="RHEA:38663"/>
        <dbReference type="ChEBI" id="CHEBI:57262"/>
    </reaction>
</comment>
<comment type="catalytic activity">
    <reaction evidence="12">
        <text>a 1,2-diacyl-sn-glycero-3-phosphocholine(in) = a 1,2-diacyl-sn-glycero-3-phosphocholine(out)</text>
        <dbReference type="Rhea" id="RHEA:38571"/>
        <dbReference type="ChEBI" id="CHEBI:57643"/>
    </reaction>
</comment>
<dbReference type="GO" id="GO:0034045">
    <property type="term" value="C:phagophore assembly site membrane"/>
    <property type="evidence" value="ECO:0007669"/>
    <property type="project" value="UniProtKB-SubCell"/>
</dbReference>
<keyword evidence="8" id="KW-0445">Lipid transport</keyword>
<evidence type="ECO:0000256" key="10">
    <source>
        <dbReference type="ARBA" id="ARBA00024479"/>
    </source>
</evidence>
<comment type="catalytic activity">
    <reaction evidence="11">
        <text>a 1,2-diacyl-sn-glycero-3-phosphoethanolamine(in) = a 1,2-diacyl-sn-glycero-3-phosphoethanolamine(out)</text>
        <dbReference type="Rhea" id="RHEA:38895"/>
        <dbReference type="ChEBI" id="CHEBI:64612"/>
    </reaction>
</comment>
<accession>A0A9W7DHR5</accession>
<dbReference type="GO" id="GO:0032266">
    <property type="term" value="F:phosphatidylinositol-3-phosphate binding"/>
    <property type="evidence" value="ECO:0007669"/>
    <property type="project" value="TreeGrafter"/>
</dbReference>
<comment type="similarity">
    <text evidence="3">Belongs to the ATG2 family.</text>
</comment>
<evidence type="ECO:0000256" key="12">
    <source>
        <dbReference type="ARBA" id="ARBA00024631"/>
    </source>
</evidence>
<dbReference type="GO" id="GO:0005789">
    <property type="term" value="C:endoplasmic reticulum membrane"/>
    <property type="evidence" value="ECO:0007669"/>
    <property type="project" value="UniProtKB-SubCell"/>
</dbReference>
<evidence type="ECO:0000256" key="9">
    <source>
        <dbReference type="ARBA" id="ARBA00023136"/>
    </source>
</evidence>
<dbReference type="AlphaFoldDB" id="A0A9W7DHR5"/>
<keyword evidence="7" id="KW-0072">Autophagy</keyword>
<dbReference type="Pfam" id="PF13329">
    <property type="entry name" value="ATG2_CAD"/>
    <property type="match status" value="1"/>
</dbReference>
<reference evidence="13" key="1">
    <citation type="submission" date="2023-04" db="EMBL/GenBank/DDBJ databases">
        <title>Ambrosiozyma monospora NBRC 1965.</title>
        <authorList>
            <person name="Ichikawa N."/>
            <person name="Sato H."/>
            <person name="Tonouchi N."/>
        </authorList>
    </citation>
    <scope>NUCLEOTIDE SEQUENCE</scope>
    <source>
        <strain evidence="13">NBRC 1965</strain>
    </source>
</reference>
<evidence type="ECO:0000256" key="11">
    <source>
        <dbReference type="ARBA" id="ARBA00024615"/>
    </source>
</evidence>
<dbReference type="EMBL" id="BSXU01000551">
    <property type="protein sequence ID" value="GMG21096.1"/>
    <property type="molecule type" value="Genomic_DNA"/>
</dbReference>